<dbReference type="RefSeq" id="XP_007929961.1">
    <property type="nucleotide sequence ID" value="XM_007931770.1"/>
</dbReference>
<evidence type="ECO:0008006" key="3">
    <source>
        <dbReference type="Google" id="ProtNLM"/>
    </source>
</evidence>
<dbReference type="EMBL" id="KB446562">
    <property type="protein sequence ID" value="EME79169.1"/>
    <property type="molecule type" value="Genomic_DNA"/>
</dbReference>
<dbReference type="KEGG" id="pfj:MYCFIDRAFT_79712"/>
<keyword evidence="2" id="KW-1185">Reference proteome</keyword>
<protein>
    <recommendedName>
        <fullName evidence="3">F-box domain-containing protein</fullName>
    </recommendedName>
</protein>
<dbReference type="Proteomes" id="UP000016932">
    <property type="component" value="Unassembled WGS sequence"/>
</dbReference>
<evidence type="ECO:0000313" key="1">
    <source>
        <dbReference type="EMBL" id="EME79169.1"/>
    </source>
</evidence>
<reference evidence="1 2" key="1">
    <citation type="journal article" date="2012" name="PLoS Pathog.">
        <title>Diverse lifestyles and strategies of plant pathogenesis encoded in the genomes of eighteen Dothideomycetes fungi.</title>
        <authorList>
            <person name="Ohm R.A."/>
            <person name="Feau N."/>
            <person name="Henrissat B."/>
            <person name="Schoch C.L."/>
            <person name="Horwitz B.A."/>
            <person name="Barry K.W."/>
            <person name="Condon B.J."/>
            <person name="Copeland A.C."/>
            <person name="Dhillon B."/>
            <person name="Glaser F."/>
            <person name="Hesse C.N."/>
            <person name="Kosti I."/>
            <person name="LaButti K."/>
            <person name="Lindquist E.A."/>
            <person name="Lucas S."/>
            <person name="Salamov A.A."/>
            <person name="Bradshaw R.E."/>
            <person name="Ciuffetti L."/>
            <person name="Hamelin R.C."/>
            <person name="Kema G.H.J."/>
            <person name="Lawrence C."/>
            <person name="Scott J.A."/>
            <person name="Spatafora J.W."/>
            <person name="Turgeon B.G."/>
            <person name="de Wit P.J.G.M."/>
            <person name="Zhong S."/>
            <person name="Goodwin S.B."/>
            <person name="Grigoriev I.V."/>
        </authorList>
    </citation>
    <scope>NUCLEOTIDE SEQUENCE [LARGE SCALE GENOMIC DNA]</scope>
    <source>
        <strain evidence="1 2">CIRAD86</strain>
    </source>
</reference>
<dbReference type="HOGENOM" id="CLU_1230379_0_0_1"/>
<sequence length="225" mass="25449">MATFIGLPLEMKLDIFGCLPAKDVQCDGSLKDLADNFETHLHHPFLLQHHPLFGVCGTLAERLTDLHAYLYGPFDVKVDEWLFASRDNFVQRVNWAYFGVSGGWASEMYDILAYAPILQAEWRDQDQHVKAFEACLPLTTLKPHQFYRGRRVIESCAEARDRGRGVIAMSELVRVFDVPALPSEGHCAGIVAYCVKSKWARDSVENGQSLKPLEKAAVMEEIFLF</sequence>
<name>M2ZJ97_PSEFD</name>
<evidence type="ECO:0000313" key="2">
    <source>
        <dbReference type="Proteomes" id="UP000016932"/>
    </source>
</evidence>
<accession>M2ZJ97</accession>
<dbReference type="OrthoDB" id="10304098at2759"/>
<proteinExistence type="predicted"/>
<organism evidence="1 2">
    <name type="scientific">Pseudocercospora fijiensis (strain CIRAD86)</name>
    <name type="common">Black leaf streak disease fungus</name>
    <name type="synonym">Mycosphaerella fijiensis</name>
    <dbReference type="NCBI Taxonomy" id="383855"/>
    <lineage>
        <taxon>Eukaryota</taxon>
        <taxon>Fungi</taxon>
        <taxon>Dikarya</taxon>
        <taxon>Ascomycota</taxon>
        <taxon>Pezizomycotina</taxon>
        <taxon>Dothideomycetes</taxon>
        <taxon>Dothideomycetidae</taxon>
        <taxon>Mycosphaerellales</taxon>
        <taxon>Mycosphaerellaceae</taxon>
        <taxon>Pseudocercospora</taxon>
    </lineage>
</organism>
<dbReference type="AlphaFoldDB" id="M2ZJ97"/>
<dbReference type="VEuPathDB" id="FungiDB:MYCFIDRAFT_79712"/>
<dbReference type="GeneID" id="19341622"/>
<gene>
    <name evidence="1" type="ORF">MYCFIDRAFT_79712</name>
</gene>